<reference evidence="2" key="1">
    <citation type="submission" date="2021-05" db="EMBL/GenBank/DDBJ databases">
        <title>Complete genome sequence of the cellulolytic planctomycete Telmatocola sphagniphila SP2T and characterization of the first cellulase from planctomycetes.</title>
        <authorList>
            <person name="Rakitin A.L."/>
            <person name="Beletsky A.V."/>
            <person name="Naumoff D.G."/>
            <person name="Kulichevskaya I.S."/>
            <person name="Mardanov A.V."/>
            <person name="Ravin N.V."/>
            <person name="Dedysh S.N."/>
        </authorList>
    </citation>
    <scope>NUCLEOTIDE SEQUENCE</scope>
    <source>
        <strain evidence="2">SP2T</strain>
    </source>
</reference>
<gene>
    <name evidence="2" type="ORF">KIH39_02835</name>
</gene>
<name>A0A8E6EYP1_9BACT</name>
<protein>
    <recommendedName>
        <fullName evidence="4">Outer membrane lipoprotein-sorting protein</fullName>
    </recommendedName>
</protein>
<proteinExistence type="predicted"/>
<dbReference type="AlphaFoldDB" id="A0A8E6EYP1"/>
<dbReference type="EMBL" id="CP074694">
    <property type="protein sequence ID" value="QVL32873.1"/>
    <property type="molecule type" value="Genomic_DNA"/>
</dbReference>
<feature type="signal peptide" evidence="1">
    <location>
        <begin position="1"/>
        <end position="19"/>
    </location>
</feature>
<dbReference type="KEGG" id="tsph:KIH39_02835"/>
<evidence type="ECO:0000313" key="2">
    <source>
        <dbReference type="EMBL" id="QVL32873.1"/>
    </source>
</evidence>
<evidence type="ECO:0000256" key="1">
    <source>
        <dbReference type="SAM" id="SignalP"/>
    </source>
</evidence>
<feature type="chain" id="PRO_5034217593" description="Outer membrane lipoprotein-sorting protein" evidence="1">
    <location>
        <begin position="20"/>
        <end position="239"/>
    </location>
</feature>
<evidence type="ECO:0008006" key="4">
    <source>
        <dbReference type="Google" id="ProtNLM"/>
    </source>
</evidence>
<accession>A0A8E6EYP1</accession>
<keyword evidence="1" id="KW-0732">Signal</keyword>
<evidence type="ECO:0000313" key="3">
    <source>
        <dbReference type="Proteomes" id="UP000676194"/>
    </source>
</evidence>
<sequence>MRFTLIISTLLLCISNVRAGEAEELLDKIFVATAEKPERLDRLKTMITKAHGTMFNQKADREFQMSWPSKFRMTTDLYFDSEKRRVNIVMNKEKGWSQRFGQAVVEMTREDLAEFSEGVYIYWLCNLFPLREADTKLTRIPDIQLDSGPAVGLKVSKKGRPDALMYFDKQSLLHVRTAYSSREAGVKILRELSFGKHQAVNGIKLPFEETEFHNGRKMHYWAIDEIKLVDKLDDNVWKP</sequence>
<dbReference type="RefSeq" id="WP_213497763.1">
    <property type="nucleotide sequence ID" value="NZ_CP074694.1"/>
</dbReference>
<keyword evidence="3" id="KW-1185">Reference proteome</keyword>
<organism evidence="2 3">
    <name type="scientific">Telmatocola sphagniphila</name>
    <dbReference type="NCBI Taxonomy" id="1123043"/>
    <lineage>
        <taxon>Bacteria</taxon>
        <taxon>Pseudomonadati</taxon>
        <taxon>Planctomycetota</taxon>
        <taxon>Planctomycetia</taxon>
        <taxon>Gemmatales</taxon>
        <taxon>Gemmataceae</taxon>
    </lineage>
</organism>
<dbReference type="Proteomes" id="UP000676194">
    <property type="component" value="Chromosome"/>
</dbReference>